<protein>
    <submittedName>
        <fullName evidence="2">Uncharacterized protein</fullName>
    </submittedName>
</protein>
<feature type="compositionally biased region" description="Acidic residues" evidence="1">
    <location>
        <begin position="89"/>
        <end position="100"/>
    </location>
</feature>
<name>A0AAV4F5M6_9GAST</name>
<dbReference type="AlphaFoldDB" id="A0AAV4F5M6"/>
<sequence length="107" mass="11797">MRLKWITVEKPSSISVLKETFSKFYELDTCFSDATAGEIYDDVNSDTVDRSSVDGAVIGGRCDDDDDGDDDDDDDDDNEYNSCDKDEDSHDDDDIDDDNDGGGGACW</sequence>
<dbReference type="Proteomes" id="UP000762676">
    <property type="component" value="Unassembled WGS sequence"/>
</dbReference>
<proteinExistence type="predicted"/>
<organism evidence="2 3">
    <name type="scientific">Elysia marginata</name>
    <dbReference type="NCBI Taxonomy" id="1093978"/>
    <lineage>
        <taxon>Eukaryota</taxon>
        <taxon>Metazoa</taxon>
        <taxon>Spiralia</taxon>
        <taxon>Lophotrochozoa</taxon>
        <taxon>Mollusca</taxon>
        <taxon>Gastropoda</taxon>
        <taxon>Heterobranchia</taxon>
        <taxon>Euthyneura</taxon>
        <taxon>Panpulmonata</taxon>
        <taxon>Sacoglossa</taxon>
        <taxon>Placobranchoidea</taxon>
        <taxon>Plakobranchidae</taxon>
        <taxon>Elysia</taxon>
    </lineage>
</organism>
<keyword evidence="3" id="KW-1185">Reference proteome</keyword>
<reference evidence="2 3" key="1">
    <citation type="journal article" date="2021" name="Elife">
        <title>Chloroplast acquisition without the gene transfer in kleptoplastic sea slugs, Plakobranchus ocellatus.</title>
        <authorList>
            <person name="Maeda T."/>
            <person name="Takahashi S."/>
            <person name="Yoshida T."/>
            <person name="Shimamura S."/>
            <person name="Takaki Y."/>
            <person name="Nagai Y."/>
            <person name="Toyoda A."/>
            <person name="Suzuki Y."/>
            <person name="Arimoto A."/>
            <person name="Ishii H."/>
            <person name="Satoh N."/>
            <person name="Nishiyama T."/>
            <person name="Hasebe M."/>
            <person name="Maruyama T."/>
            <person name="Minagawa J."/>
            <person name="Obokata J."/>
            <person name="Shigenobu S."/>
        </authorList>
    </citation>
    <scope>NUCLEOTIDE SEQUENCE [LARGE SCALE GENOMIC DNA]</scope>
</reference>
<evidence type="ECO:0000256" key="1">
    <source>
        <dbReference type="SAM" id="MobiDB-lite"/>
    </source>
</evidence>
<accession>A0AAV4F5M6</accession>
<gene>
    <name evidence="2" type="ORF">ElyMa_000274500</name>
</gene>
<feature type="region of interest" description="Disordered" evidence="1">
    <location>
        <begin position="43"/>
        <end position="107"/>
    </location>
</feature>
<feature type="compositionally biased region" description="Acidic residues" evidence="1">
    <location>
        <begin position="63"/>
        <end position="81"/>
    </location>
</feature>
<comment type="caution">
    <text evidence="2">The sequence shown here is derived from an EMBL/GenBank/DDBJ whole genome shotgun (WGS) entry which is preliminary data.</text>
</comment>
<evidence type="ECO:0000313" key="2">
    <source>
        <dbReference type="EMBL" id="GFR68296.1"/>
    </source>
</evidence>
<dbReference type="EMBL" id="BMAT01000548">
    <property type="protein sequence ID" value="GFR68296.1"/>
    <property type="molecule type" value="Genomic_DNA"/>
</dbReference>
<evidence type="ECO:0000313" key="3">
    <source>
        <dbReference type="Proteomes" id="UP000762676"/>
    </source>
</evidence>